<evidence type="ECO:0000313" key="10">
    <source>
        <dbReference type="RefSeq" id="XP_072812642.1"/>
    </source>
</evidence>
<keyword evidence="4" id="KW-1003">Cell membrane</keyword>
<evidence type="ECO:0000256" key="1">
    <source>
        <dbReference type="ARBA" id="ARBA00004162"/>
    </source>
</evidence>
<protein>
    <submittedName>
        <fullName evidence="10">Melanocortin-2 receptor accessory protein 2-like</fullName>
    </submittedName>
</protein>
<keyword evidence="6" id="KW-0256">Endoplasmic reticulum</keyword>
<dbReference type="InterPro" id="IPR028111">
    <property type="entry name" value="MRAP"/>
</dbReference>
<evidence type="ECO:0000256" key="3">
    <source>
        <dbReference type="ARBA" id="ARBA00010063"/>
    </source>
</evidence>
<dbReference type="PANTHER" id="PTHR28675:SF1">
    <property type="entry name" value="MELANOCORTIN-2 RECEPTOR ACCESSORY PROTEIN 2"/>
    <property type="match status" value="1"/>
</dbReference>
<dbReference type="PANTHER" id="PTHR28675">
    <property type="entry name" value="MELANOCORTIN-2 RECEPTOR ACCESSORY PROTEIN 2"/>
    <property type="match status" value="1"/>
</dbReference>
<gene>
    <name evidence="10" type="primary">LOC140691966</name>
</gene>
<evidence type="ECO:0000256" key="6">
    <source>
        <dbReference type="ARBA" id="ARBA00022824"/>
    </source>
</evidence>
<evidence type="ECO:0000256" key="5">
    <source>
        <dbReference type="ARBA" id="ARBA00022692"/>
    </source>
</evidence>
<proteinExistence type="inferred from homology"/>
<evidence type="ECO:0000313" key="9">
    <source>
        <dbReference type="Proteomes" id="UP001652581"/>
    </source>
</evidence>
<reference evidence="10" key="1">
    <citation type="submission" date="2025-08" db="UniProtKB">
        <authorList>
            <consortium name="RefSeq"/>
        </authorList>
    </citation>
    <scope>IDENTIFICATION</scope>
</reference>
<keyword evidence="9" id="KW-1185">Reference proteome</keyword>
<evidence type="ECO:0000256" key="2">
    <source>
        <dbReference type="ARBA" id="ARBA00004389"/>
    </source>
</evidence>
<keyword evidence="7" id="KW-1133">Transmembrane helix</keyword>
<keyword evidence="8" id="KW-0472">Membrane</keyword>
<dbReference type="RefSeq" id="XP_072812642.1">
    <property type="nucleotide sequence ID" value="XM_072956541.1"/>
</dbReference>
<sequence>MYLPAANPRRPLMHHILAKTWTGGALAAGDSPDVGLQQCRVSQEEIQTEQLCVRLWKAAGAQGVLWQCNDESRSLFHCYVIEVDHLGKAKAGISTIALDRDIRLQEAIRCSRWPEEEPNRLMKCDIPNFINTDQNSSFGEDDLLFLDPPIVLEDKPVAQTSHKDLN</sequence>
<comment type="similarity">
    <text evidence="3">Belongs to the MRAP family.</text>
</comment>
<dbReference type="GeneID" id="140691966"/>
<accession>A0ABM5CVG6</accession>
<keyword evidence="5" id="KW-0812">Transmembrane</keyword>
<dbReference type="Proteomes" id="UP001652581">
    <property type="component" value="Chromosome X"/>
</dbReference>
<evidence type="ECO:0000256" key="4">
    <source>
        <dbReference type="ARBA" id="ARBA00022475"/>
    </source>
</evidence>
<organism evidence="9 10">
    <name type="scientific">Vicugna pacos</name>
    <name type="common">Alpaca</name>
    <name type="synonym">Lama pacos</name>
    <dbReference type="NCBI Taxonomy" id="30538"/>
    <lineage>
        <taxon>Eukaryota</taxon>
        <taxon>Metazoa</taxon>
        <taxon>Chordata</taxon>
        <taxon>Craniata</taxon>
        <taxon>Vertebrata</taxon>
        <taxon>Euteleostomi</taxon>
        <taxon>Mammalia</taxon>
        <taxon>Eutheria</taxon>
        <taxon>Laurasiatheria</taxon>
        <taxon>Artiodactyla</taxon>
        <taxon>Tylopoda</taxon>
        <taxon>Camelidae</taxon>
        <taxon>Vicugna</taxon>
    </lineage>
</organism>
<comment type="subcellular location">
    <subcellularLocation>
        <location evidence="1">Cell membrane</location>
        <topology evidence="1">Single-pass membrane protein</topology>
    </subcellularLocation>
    <subcellularLocation>
        <location evidence="2">Endoplasmic reticulum membrane</location>
        <topology evidence="2">Single-pass membrane protein</topology>
    </subcellularLocation>
</comment>
<evidence type="ECO:0000256" key="7">
    <source>
        <dbReference type="ARBA" id="ARBA00022989"/>
    </source>
</evidence>
<evidence type="ECO:0000256" key="8">
    <source>
        <dbReference type="ARBA" id="ARBA00023136"/>
    </source>
</evidence>
<name>A0ABM5CVG6_VICPA</name>